<keyword evidence="4" id="KW-0472">Membrane</keyword>
<feature type="transmembrane region" description="Helical" evidence="4">
    <location>
        <begin position="322"/>
        <end position="340"/>
    </location>
</feature>
<keyword evidence="2" id="KW-0328">Glycosyltransferase</keyword>
<dbReference type="PANTHER" id="PTHR43630:SF1">
    <property type="entry name" value="POLY-BETA-1,6-N-ACETYL-D-GLUCOSAMINE SYNTHASE"/>
    <property type="match status" value="1"/>
</dbReference>
<dbReference type="PANTHER" id="PTHR43630">
    <property type="entry name" value="POLY-BETA-1,6-N-ACETYL-D-GLUCOSAMINE SYNTHASE"/>
    <property type="match status" value="1"/>
</dbReference>
<comment type="caution">
    <text evidence="6">The sequence shown here is derived from an EMBL/GenBank/DDBJ whole genome shotgun (WGS) entry which is preliminary data.</text>
</comment>
<keyword evidence="7" id="KW-1185">Reference proteome</keyword>
<keyword evidence="3 6" id="KW-0808">Transferase</keyword>
<dbReference type="EMBL" id="JACHHZ010000004">
    <property type="protein sequence ID" value="MBB6094699.1"/>
    <property type="molecule type" value="Genomic_DNA"/>
</dbReference>
<comment type="similarity">
    <text evidence="1">Belongs to the glycosyltransferase 2 family.</text>
</comment>
<dbReference type="InterPro" id="IPR029044">
    <property type="entry name" value="Nucleotide-diphossugar_trans"/>
</dbReference>
<feature type="transmembrane region" description="Helical" evidence="4">
    <location>
        <begin position="295"/>
        <end position="315"/>
    </location>
</feature>
<feature type="domain" description="Glycosyltransferase 2-like" evidence="5">
    <location>
        <begin position="53"/>
        <end position="213"/>
    </location>
</feature>
<reference evidence="6 7" key="1">
    <citation type="submission" date="2020-08" db="EMBL/GenBank/DDBJ databases">
        <title>Genomic Encyclopedia of Type Strains, Phase IV (KMG-IV): sequencing the most valuable type-strain genomes for metagenomic binning, comparative biology and taxonomic classification.</title>
        <authorList>
            <person name="Goeker M."/>
        </authorList>
    </citation>
    <scope>NUCLEOTIDE SEQUENCE [LARGE SCALE GENOMIC DNA]</scope>
    <source>
        <strain evidence="6 7">DSM 26723</strain>
    </source>
</reference>
<evidence type="ECO:0000313" key="7">
    <source>
        <dbReference type="Proteomes" id="UP000588068"/>
    </source>
</evidence>
<dbReference type="AlphaFoldDB" id="A0A841HQU6"/>
<dbReference type="InterPro" id="IPR001173">
    <property type="entry name" value="Glyco_trans_2-like"/>
</dbReference>
<dbReference type="RefSeq" id="WP_184334102.1">
    <property type="nucleotide sequence ID" value="NZ_JACHHZ010000004.1"/>
</dbReference>
<organism evidence="6 7">
    <name type="scientific">Povalibacter uvarum</name>
    <dbReference type="NCBI Taxonomy" id="732238"/>
    <lineage>
        <taxon>Bacteria</taxon>
        <taxon>Pseudomonadati</taxon>
        <taxon>Pseudomonadota</taxon>
        <taxon>Gammaproteobacteria</taxon>
        <taxon>Steroidobacterales</taxon>
        <taxon>Steroidobacteraceae</taxon>
        <taxon>Povalibacter</taxon>
    </lineage>
</organism>
<evidence type="ECO:0000313" key="6">
    <source>
        <dbReference type="EMBL" id="MBB6094699.1"/>
    </source>
</evidence>
<evidence type="ECO:0000259" key="5">
    <source>
        <dbReference type="Pfam" id="PF00535"/>
    </source>
</evidence>
<name>A0A841HQU6_9GAMM</name>
<evidence type="ECO:0000256" key="3">
    <source>
        <dbReference type="ARBA" id="ARBA00022679"/>
    </source>
</evidence>
<keyword evidence="4" id="KW-1133">Transmembrane helix</keyword>
<evidence type="ECO:0000256" key="2">
    <source>
        <dbReference type="ARBA" id="ARBA00022676"/>
    </source>
</evidence>
<sequence length="386" mass="43327">MTIALFIASAVFLFLALHPFVTYPLSLLFIRRQREHTNVAAAEAASGRLRFAICMCAYNEERVIEAKMQNLLHLRARHPDLRILVYVDASSDRTAQLLQPYASVIDLHISTERHGKTYGMNVLSSRADADILVFTDANVMLDEHCIDDLRRHFSDPRIGCVCGNLNYINGGDSVTASSGSLYWRFEEALKRLESRTGSMMGADGSIFAIRRELRRAPPDHIIDDMYTSLMALIDGHRVIQAQDVRAYEESVSKSAEEFSRKVRIACQAFNVHRLLWPHLRKTDWLTRYKYVSHKLIRWLGIYFLAFGSVTFLAALASAGYPLVALALVIVAALCLTLGHAWSIKPFAQIADLLLAMLGTGLGVLRSLRGERFQTWTPANSIRGGVK</sequence>
<evidence type="ECO:0000256" key="4">
    <source>
        <dbReference type="SAM" id="Phobius"/>
    </source>
</evidence>
<accession>A0A841HQU6</accession>
<evidence type="ECO:0000256" key="1">
    <source>
        <dbReference type="ARBA" id="ARBA00006739"/>
    </source>
</evidence>
<proteinExistence type="inferred from homology"/>
<protein>
    <submittedName>
        <fullName evidence="6">Cellulose synthase/poly-beta-1,6-N-acetylglucosamine synthase-like glycosyltransferase</fullName>
    </submittedName>
</protein>
<dbReference type="Pfam" id="PF00535">
    <property type="entry name" value="Glycos_transf_2"/>
    <property type="match status" value="1"/>
</dbReference>
<keyword evidence="4" id="KW-0812">Transmembrane</keyword>
<dbReference type="Gene3D" id="3.90.550.10">
    <property type="entry name" value="Spore Coat Polysaccharide Biosynthesis Protein SpsA, Chain A"/>
    <property type="match status" value="1"/>
</dbReference>
<dbReference type="Proteomes" id="UP000588068">
    <property type="component" value="Unassembled WGS sequence"/>
</dbReference>
<gene>
    <name evidence="6" type="ORF">HNQ60_003586</name>
</gene>
<dbReference type="GO" id="GO:0016757">
    <property type="term" value="F:glycosyltransferase activity"/>
    <property type="evidence" value="ECO:0007669"/>
    <property type="project" value="UniProtKB-KW"/>
</dbReference>
<dbReference type="SUPFAM" id="SSF53448">
    <property type="entry name" value="Nucleotide-diphospho-sugar transferases"/>
    <property type="match status" value="1"/>
</dbReference>